<sequence>MSEFFVSLSSIEDVRQFVNAATCCPCEVDVLSGRYVIDAKSIMGLFSLDLSHPVKVEVHGSDADRSAFEQSVAAFEVKQTQ</sequence>
<dbReference type="InterPro" id="IPR000032">
    <property type="entry name" value="HPr-like"/>
</dbReference>
<dbReference type="HOGENOM" id="CLU_136230_4_2_9"/>
<evidence type="ECO:0000259" key="1">
    <source>
        <dbReference type="PROSITE" id="PS51350"/>
    </source>
</evidence>
<proteinExistence type="predicted"/>
<dbReference type="RefSeq" id="WP_007495804.1">
    <property type="nucleotide sequence ID" value="NZ_KN174163.1"/>
</dbReference>
<organism evidence="2 3">
    <name type="scientific">Flavonifractor plautii 1_3_50AFAA</name>
    <dbReference type="NCBI Taxonomy" id="742738"/>
    <lineage>
        <taxon>Bacteria</taxon>
        <taxon>Bacillati</taxon>
        <taxon>Bacillota</taxon>
        <taxon>Clostridia</taxon>
        <taxon>Eubacteriales</taxon>
        <taxon>Oscillospiraceae</taxon>
        <taxon>Flavonifractor</taxon>
    </lineage>
</organism>
<dbReference type="Pfam" id="PF00381">
    <property type="entry name" value="PTS-HPr"/>
    <property type="match status" value="1"/>
</dbReference>
<dbReference type="PATRIC" id="fig|742738.3.peg.2139"/>
<dbReference type="SUPFAM" id="SSF55594">
    <property type="entry name" value="HPr-like"/>
    <property type="match status" value="1"/>
</dbReference>
<dbReference type="eggNOG" id="COG1925">
    <property type="taxonomic scope" value="Bacteria"/>
</dbReference>
<protein>
    <recommendedName>
        <fullName evidence="1">HPr domain-containing protein</fullName>
    </recommendedName>
</protein>
<dbReference type="InterPro" id="IPR035895">
    <property type="entry name" value="HPr-like_sf"/>
</dbReference>
<feature type="domain" description="HPr" evidence="1">
    <location>
        <begin position="1"/>
        <end position="81"/>
    </location>
</feature>
<evidence type="ECO:0000313" key="2">
    <source>
        <dbReference type="EMBL" id="KGF55354.1"/>
    </source>
</evidence>
<dbReference type="Gene3D" id="3.30.1340.10">
    <property type="entry name" value="HPr-like"/>
    <property type="match status" value="1"/>
</dbReference>
<evidence type="ECO:0000313" key="3">
    <source>
        <dbReference type="Proteomes" id="UP000029585"/>
    </source>
</evidence>
<gene>
    <name evidence="2" type="ORF">HMPREF9460_02089</name>
</gene>
<comment type="caution">
    <text evidence="2">The sequence shown here is derived from an EMBL/GenBank/DDBJ whole genome shotgun (WGS) entry which is preliminary data.</text>
</comment>
<dbReference type="EMBL" id="ADLO01000059">
    <property type="protein sequence ID" value="KGF55354.1"/>
    <property type="molecule type" value="Genomic_DNA"/>
</dbReference>
<accession>A0A096DCZ6</accession>
<name>A0A096DCZ6_FLAPL</name>
<dbReference type="GeneID" id="63974970"/>
<keyword evidence="3" id="KW-1185">Reference proteome</keyword>
<dbReference type="Proteomes" id="UP000029585">
    <property type="component" value="Unassembled WGS sequence"/>
</dbReference>
<dbReference type="AlphaFoldDB" id="A0A096DCZ6"/>
<dbReference type="PROSITE" id="PS51350">
    <property type="entry name" value="PTS_HPR_DOM"/>
    <property type="match status" value="1"/>
</dbReference>
<reference evidence="2 3" key="1">
    <citation type="submission" date="2011-08" db="EMBL/GenBank/DDBJ databases">
        <title>The Genome Sequence of Clostridium orbiscindens 1_3_50AFAA.</title>
        <authorList>
            <consortium name="The Broad Institute Genome Sequencing Platform"/>
            <person name="Earl A."/>
            <person name="Ward D."/>
            <person name="Feldgarden M."/>
            <person name="Gevers D."/>
            <person name="Daigneault M."/>
            <person name="Strauss J."/>
            <person name="Allen-Vercoe E."/>
            <person name="Young S.K."/>
            <person name="Zeng Q."/>
            <person name="Gargeya S."/>
            <person name="Fitzgerald M."/>
            <person name="Haas B."/>
            <person name="Abouelleil A."/>
            <person name="Alvarado L."/>
            <person name="Arachchi H.M."/>
            <person name="Berlin A."/>
            <person name="Brown A."/>
            <person name="Chapman S.B."/>
            <person name="Chen Z."/>
            <person name="Dunbar C."/>
            <person name="Freedman E."/>
            <person name="Gearin G."/>
            <person name="Gellesch M."/>
            <person name="Goldberg J."/>
            <person name="Griggs A."/>
            <person name="Gujja S."/>
            <person name="Heiman D."/>
            <person name="Howarth C."/>
            <person name="Larson L."/>
            <person name="Lui A."/>
            <person name="MacDonald P.J.P."/>
            <person name="Montmayeur A."/>
            <person name="Murphy C."/>
            <person name="Neiman D."/>
            <person name="Pearson M."/>
            <person name="Priest M."/>
            <person name="Roberts A."/>
            <person name="Saif S."/>
            <person name="Shea T."/>
            <person name="Shenoy N."/>
            <person name="Sisk P."/>
            <person name="Stolte C."/>
            <person name="Sykes S."/>
            <person name="Wortman J."/>
            <person name="Nusbaum C."/>
            <person name="Birren B."/>
        </authorList>
    </citation>
    <scope>NUCLEOTIDE SEQUENCE [LARGE SCALE GENOMIC DNA]</scope>
    <source>
        <strain evidence="2 3">1_3_50AFAA</strain>
    </source>
</reference>